<dbReference type="RefSeq" id="WP_380760853.1">
    <property type="nucleotide sequence ID" value="NZ_JBHSRF010000076.1"/>
</dbReference>
<evidence type="ECO:0000259" key="1">
    <source>
        <dbReference type="Pfam" id="PF25109"/>
    </source>
</evidence>
<evidence type="ECO:0000313" key="2">
    <source>
        <dbReference type="EMBL" id="MFC6086053.1"/>
    </source>
</evidence>
<dbReference type="Pfam" id="PF25109">
    <property type="entry name" value="HAD_PNKP"/>
    <property type="match status" value="1"/>
</dbReference>
<accession>A0ABW1NRR6</accession>
<name>A0ABW1NRR6_9ACTN</name>
<dbReference type="Gene3D" id="3.40.50.1000">
    <property type="entry name" value="HAD superfamily/HAD-like"/>
    <property type="match status" value="1"/>
</dbReference>
<proteinExistence type="predicted"/>
<gene>
    <name evidence="2" type="ORF">ACFP1K_33140</name>
</gene>
<dbReference type="InterPro" id="IPR036412">
    <property type="entry name" value="HAD-like_sf"/>
</dbReference>
<feature type="domain" description="Polynucleotide kinase PNKP phosphatase" evidence="1">
    <location>
        <begin position="2"/>
        <end position="135"/>
    </location>
</feature>
<comment type="caution">
    <text evidence="2">The sequence shown here is derived from an EMBL/GenBank/DDBJ whole genome shotgun (WGS) entry which is preliminary data.</text>
</comment>
<dbReference type="Proteomes" id="UP001596137">
    <property type="component" value="Unassembled WGS sequence"/>
</dbReference>
<organism evidence="2 3">
    <name type="scientific">Sphaerisporangium aureirubrum</name>
    <dbReference type="NCBI Taxonomy" id="1544736"/>
    <lineage>
        <taxon>Bacteria</taxon>
        <taxon>Bacillati</taxon>
        <taxon>Actinomycetota</taxon>
        <taxon>Actinomycetes</taxon>
        <taxon>Streptosporangiales</taxon>
        <taxon>Streptosporangiaceae</taxon>
        <taxon>Sphaerisporangium</taxon>
    </lineage>
</organism>
<dbReference type="EMBL" id="JBHSRF010000076">
    <property type="protein sequence ID" value="MFC6086053.1"/>
    <property type="molecule type" value="Genomic_DNA"/>
</dbReference>
<dbReference type="InterPro" id="IPR023214">
    <property type="entry name" value="HAD_sf"/>
</dbReference>
<keyword evidence="3" id="KW-1185">Reference proteome</keyword>
<dbReference type="InterPro" id="IPR056782">
    <property type="entry name" value="HAD_PNKP"/>
</dbReference>
<reference evidence="3" key="1">
    <citation type="journal article" date="2019" name="Int. J. Syst. Evol. Microbiol.">
        <title>The Global Catalogue of Microorganisms (GCM) 10K type strain sequencing project: providing services to taxonomists for standard genome sequencing and annotation.</title>
        <authorList>
            <consortium name="The Broad Institute Genomics Platform"/>
            <consortium name="The Broad Institute Genome Sequencing Center for Infectious Disease"/>
            <person name="Wu L."/>
            <person name="Ma J."/>
        </authorList>
    </citation>
    <scope>NUCLEOTIDE SEQUENCE [LARGE SCALE GENOMIC DNA]</scope>
    <source>
        <strain evidence="3">JCM 30346</strain>
    </source>
</reference>
<evidence type="ECO:0000313" key="3">
    <source>
        <dbReference type="Proteomes" id="UP001596137"/>
    </source>
</evidence>
<sequence>MWLVDIDGTLALKGDRSPYDWDRVGEDLPNLPVILVVQALIQADHRVAYLSGRKERCRRQTELWLATHVGHWDRTEGLWMRPDHDNRPDFRLKRDIYRRHFAHQEITGVIDDRKTVVAMWRSLGLTVLQVAEGDF</sequence>
<protein>
    <recommendedName>
        <fullName evidence="1">Polynucleotide kinase PNKP phosphatase domain-containing protein</fullName>
    </recommendedName>
</protein>
<dbReference type="SUPFAM" id="SSF56784">
    <property type="entry name" value="HAD-like"/>
    <property type="match status" value="1"/>
</dbReference>